<keyword evidence="4" id="KW-1185">Reference proteome</keyword>
<feature type="compositionally biased region" description="Low complexity" evidence="1">
    <location>
        <begin position="135"/>
        <end position="145"/>
    </location>
</feature>
<name>A0AAW0DP18_9AGAR</name>
<accession>A0AAW0DP18</accession>
<feature type="region of interest" description="Disordered" evidence="1">
    <location>
        <begin position="110"/>
        <end position="145"/>
    </location>
</feature>
<evidence type="ECO:0000256" key="2">
    <source>
        <dbReference type="SAM" id="Phobius"/>
    </source>
</evidence>
<dbReference type="EMBL" id="JAYKXP010000011">
    <property type="protein sequence ID" value="KAK7052929.1"/>
    <property type="molecule type" value="Genomic_DNA"/>
</dbReference>
<reference evidence="3 4" key="1">
    <citation type="submission" date="2024-01" db="EMBL/GenBank/DDBJ databases">
        <title>A draft genome for a cacao thread blight-causing isolate of Paramarasmius palmivorus.</title>
        <authorList>
            <person name="Baruah I.K."/>
            <person name="Bukari Y."/>
            <person name="Amoako-Attah I."/>
            <person name="Meinhardt L.W."/>
            <person name="Bailey B.A."/>
            <person name="Cohen S.P."/>
        </authorList>
    </citation>
    <scope>NUCLEOTIDE SEQUENCE [LARGE SCALE GENOMIC DNA]</scope>
    <source>
        <strain evidence="3 4">GH-12</strain>
    </source>
</reference>
<sequence>MTWFNGVVARSVKKREESDPNTPIILGTVIGATAFLAISIGIIWFCLSARGRGNFDQSYPFAIRGNATTSSSSAELMRATESGTRPTPTTSITASQPSIWETRNPYAISSKKKKLATPPKSTISDPATAARSMPSVSQRQRSASVAAATEQSISSIVFAQLTERQMEVQERIDELQGKLSLLMKTLPKSGSGTGSTFGKMTHDYRLLQWKNRIAELEGFKESDWALGRTDIVPKGLYVGAFSDAQDDMRSVARPFR</sequence>
<evidence type="ECO:0000256" key="1">
    <source>
        <dbReference type="SAM" id="MobiDB-lite"/>
    </source>
</evidence>
<protein>
    <submittedName>
        <fullName evidence="3">Uncharacterized protein</fullName>
    </submittedName>
</protein>
<dbReference type="Proteomes" id="UP001383192">
    <property type="component" value="Unassembled WGS sequence"/>
</dbReference>
<gene>
    <name evidence="3" type="ORF">VNI00_004249</name>
</gene>
<feature type="region of interest" description="Disordered" evidence="1">
    <location>
        <begin position="70"/>
        <end position="97"/>
    </location>
</feature>
<feature type="compositionally biased region" description="Polar residues" evidence="1">
    <location>
        <begin position="81"/>
        <end position="97"/>
    </location>
</feature>
<organism evidence="3 4">
    <name type="scientific">Paramarasmius palmivorus</name>
    <dbReference type="NCBI Taxonomy" id="297713"/>
    <lineage>
        <taxon>Eukaryota</taxon>
        <taxon>Fungi</taxon>
        <taxon>Dikarya</taxon>
        <taxon>Basidiomycota</taxon>
        <taxon>Agaricomycotina</taxon>
        <taxon>Agaricomycetes</taxon>
        <taxon>Agaricomycetidae</taxon>
        <taxon>Agaricales</taxon>
        <taxon>Marasmiineae</taxon>
        <taxon>Marasmiaceae</taxon>
        <taxon>Paramarasmius</taxon>
    </lineage>
</organism>
<keyword evidence="2" id="KW-0472">Membrane</keyword>
<evidence type="ECO:0000313" key="3">
    <source>
        <dbReference type="EMBL" id="KAK7052929.1"/>
    </source>
</evidence>
<dbReference type="AlphaFoldDB" id="A0AAW0DP18"/>
<evidence type="ECO:0000313" key="4">
    <source>
        <dbReference type="Proteomes" id="UP001383192"/>
    </source>
</evidence>
<comment type="caution">
    <text evidence="3">The sequence shown here is derived from an EMBL/GenBank/DDBJ whole genome shotgun (WGS) entry which is preliminary data.</text>
</comment>
<keyword evidence="2" id="KW-1133">Transmembrane helix</keyword>
<keyword evidence="2" id="KW-0812">Transmembrane</keyword>
<feature type="transmembrane region" description="Helical" evidence="2">
    <location>
        <begin position="24"/>
        <end position="47"/>
    </location>
</feature>
<proteinExistence type="predicted"/>